<name>A0A7N0T7T3_KALFE</name>
<dbReference type="EC" id="2.3.2.27" evidence="3"/>
<proteinExistence type="predicted"/>
<comment type="pathway">
    <text evidence="2">Protein modification; protein ubiquitination.</text>
</comment>
<dbReference type="InterPro" id="IPR058678">
    <property type="entry name" value="ARM_PUB"/>
</dbReference>
<evidence type="ECO:0000256" key="7">
    <source>
        <dbReference type="PROSITE-ProRule" id="PRU00259"/>
    </source>
</evidence>
<dbReference type="InterPro" id="IPR000225">
    <property type="entry name" value="Armadillo"/>
</dbReference>
<dbReference type="Pfam" id="PF04564">
    <property type="entry name" value="U-box"/>
    <property type="match status" value="1"/>
</dbReference>
<dbReference type="GO" id="GO:0016567">
    <property type="term" value="P:protein ubiquitination"/>
    <property type="evidence" value="ECO:0007669"/>
    <property type="project" value="UniProtKB-UniPathway"/>
</dbReference>
<dbReference type="InterPro" id="IPR016024">
    <property type="entry name" value="ARM-type_fold"/>
</dbReference>
<dbReference type="InterPro" id="IPR011989">
    <property type="entry name" value="ARM-like"/>
</dbReference>
<dbReference type="FunFam" id="1.25.10.10:FF:000485">
    <property type="entry name" value="RING-type E3 ubiquitin transferase"/>
    <property type="match status" value="1"/>
</dbReference>
<keyword evidence="6" id="KW-0833">Ubl conjugation pathway</keyword>
<dbReference type="PANTHER" id="PTHR23315:SF307">
    <property type="entry name" value="U-BOX DOMAIN-CONTAINING PROTEIN 19"/>
    <property type="match status" value="1"/>
</dbReference>
<evidence type="ECO:0000313" key="9">
    <source>
        <dbReference type="EnsemblPlants" id="Kaladp0024s0753.1.v1.1.CDS.1"/>
    </source>
</evidence>
<dbReference type="SUPFAM" id="SSF48371">
    <property type="entry name" value="ARM repeat"/>
    <property type="match status" value="1"/>
</dbReference>
<dbReference type="Pfam" id="PF25368">
    <property type="entry name" value="PUB10_N"/>
    <property type="match status" value="1"/>
</dbReference>
<dbReference type="CDD" id="cd16664">
    <property type="entry name" value="RING-Ubox_PUB"/>
    <property type="match status" value="1"/>
</dbReference>
<accession>A0A7N0T7T3</accession>
<comment type="catalytic activity">
    <reaction evidence="1">
        <text>S-ubiquitinyl-[E2 ubiquitin-conjugating enzyme]-L-cysteine + [acceptor protein]-L-lysine = [E2 ubiquitin-conjugating enzyme]-L-cysteine + N(6)-ubiquitinyl-[acceptor protein]-L-lysine.</text>
        <dbReference type="EC" id="2.3.2.27"/>
    </reaction>
</comment>
<dbReference type="GO" id="GO:0010029">
    <property type="term" value="P:regulation of seed germination"/>
    <property type="evidence" value="ECO:0007669"/>
    <property type="project" value="UniProtKB-ARBA"/>
</dbReference>
<dbReference type="OMA" id="HDFYERR"/>
<evidence type="ECO:0000259" key="8">
    <source>
        <dbReference type="PROSITE" id="PS51698"/>
    </source>
</evidence>
<dbReference type="SMART" id="SM00185">
    <property type="entry name" value="ARM"/>
    <property type="match status" value="3"/>
</dbReference>
<sequence>MIPTESNRRILNFPAVHPSESISPATLLTSLINLANRICSYRSHRFTSNKRNARECIRFVSIVLDALEEFGGSGSDLPDAVVLGLSEMHLTFQKMVYLLEDCVREGCRLWMLMKSELVASYFRGLVRSIATALDVMPLDVLDVSVEVKEMVELVMRQARRASFEAEAEDQVAVAQVSSILDRFAAKQVNSIMDQCRSRIDLDESDLGFVIEYLGLEKWSECDIEIKFLNAELGFQNLNLDSADVLLISSLIGLMCYARVLMFDVVDEQVKPMFQTGSGVTEAVLSNLNADDFRCPITLEIMSDPVTVATGQTYDRSSISKWLKSGNSMCPKTGEKLTNLDMVPNHALKKLIRQYCAENGICISEPAASNKGDVKKTVFPGCAAAEGALKRAATYLVVKLSCGRSAERNKAAFEIRLLAKSSIFNRSCLVEAGAIPHLLDLLASVDPATQENAIAALLNLSKFVRSKSVIVEYGGLSLILDVLKMGMKVEAKQHAAAVMFYLSSIDEYRQLIGETPDVIPALVDMIRDGHKRGQKNALIAVFGLLMHPDNRWRVLKAGIVPLLLDFLQSPDTAELSSDCLPVLSILSETPDGTFSILRIGGLKLCAQALNSCISKTAMEYCVSTLLNLCLNGGRDMVGILASDGSLIGSLYSVLGDGTTRASRKASSLIRMLHEFHERSPSSGPRPAPASTMPQDHYFVHAW</sequence>
<dbReference type="InterPro" id="IPR045210">
    <property type="entry name" value="RING-Ubox_PUB"/>
</dbReference>
<dbReference type="InterPro" id="IPR013083">
    <property type="entry name" value="Znf_RING/FYVE/PHD"/>
</dbReference>
<keyword evidence="5" id="KW-0677">Repeat</keyword>
<dbReference type="InterPro" id="IPR003613">
    <property type="entry name" value="Ubox_domain"/>
</dbReference>
<evidence type="ECO:0000256" key="6">
    <source>
        <dbReference type="ARBA" id="ARBA00022786"/>
    </source>
</evidence>
<protein>
    <recommendedName>
        <fullName evidence="3">RING-type E3 ubiquitin transferase</fullName>
        <ecNumber evidence="3">2.3.2.27</ecNumber>
    </recommendedName>
</protein>
<dbReference type="PROSITE" id="PS51698">
    <property type="entry name" value="U_BOX"/>
    <property type="match status" value="1"/>
</dbReference>
<keyword evidence="10" id="KW-1185">Reference proteome</keyword>
<evidence type="ECO:0000313" key="10">
    <source>
        <dbReference type="Proteomes" id="UP000594263"/>
    </source>
</evidence>
<dbReference type="EnsemblPlants" id="Kaladp0024s0753.1.v1.1">
    <property type="protein sequence ID" value="Kaladp0024s0753.1.v1.1.CDS.1"/>
    <property type="gene ID" value="Kaladp0024s0753.v1.1"/>
</dbReference>
<feature type="domain" description="U-box" evidence="8">
    <location>
        <begin position="287"/>
        <end position="361"/>
    </location>
</feature>
<dbReference type="PANTHER" id="PTHR23315">
    <property type="entry name" value="U BOX DOMAIN-CONTAINING"/>
    <property type="match status" value="1"/>
</dbReference>
<dbReference type="Gene3D" id="3.30.40.10">
    <property type="entry name" value="Zinc/RING finger domain, C3HC4 (zinc finger)"/>
    <property type="match status" value="1"/>
</dbReference>
<feature type="repeat" description="ARM" evidence="7">
    <location>
        <begin position="432"/>
        <end position="474"/>
    </location>
</feature>
<evidence type="ECO:0000256" key="5">
    <source>
        <dbReference type="ARBA" id="ARBA00022737"/>
    </source>
</evidence>
<dbReference type="UniPathway" id="UPA00143"/>
<dbReference type="SMART" id="SM00504">
    <property type="entry name" value="Ubox"/>
    <property type="match status" value="1"/>
</dbReference>
<dbReference type="Proteomes" id="UP000594263">
    <property type="component" value="Unplaced"/>
</dbReference>
<dbReference type="AlphaFoldDB" id="A0A7N0T7T3"/>
<evidence type="ECO:0000256" key="1">
    <source>
        <dbReference type="ARBA" id="ARBA00000900"/>
    </source>
</evidence>
<evidence type="ECO:0000256" key="4">
    <source>
        <dbReference type="ARBA" id="ARBA00022679"/>
    </source>
</evidence>
<reference evidence="9" key="1">
    <citation type="submission" date="2021-01" db="UniProtKB">
        <authorList>
            <consortium name="EnsemblPlants"/>
        </authorList>
    </citation>
    <scope>IDENTIFICATION</scope>
</reference>
<dbReference type="Pfam" id="PF25598">
    <property type="entry name" value="ARM_PUB"/>
    <property type="match status" value="1"/>
</dbReference>
<dbReference type="FunFam" id="3.30.40.10:FF:000442">
    <property type="entry name" value="RING-type E3 ubiquitin transferase"/>
    <property type="match status" value="1"/>
</dbReference>
<dbReference type="GO" id="GO:0061630">
    <property type="term" value="F:ubiquitin protein ligase activity"/>
    <property type="evidence" value="ECO:0007669"/>
    <property type="project" value="UniProtKB-EC"/>
</dbReference>
<evidence type="ECO:0000256" key="3">
    <source>
        <dbReference type="ARBA" id="ARBA00012483"/>
    </source>
</evidence>
<keyword evidence="4" id="KW-0808">Transferase</keyword>
<organism evidence="9 10">
    <name type="scientific">Kalanchoe fedtschenkoi</name>
    <name type="common">Lavender scallops</name>
    <name type="synonym">South American air plant</name>
    <dbReference type="NCBI Taxonomy" id="63787"/>
    <lineage>
        <taxon>Eukaryota</taxon>
        <taxon>Viridiplantae</taxon>
        <taxon>Streptophyta</taxon>
        <taxon>Embryophyta</taxon>
        <taxon>Tracheophyta</taxon>
        <taxon>Spermatophyta</taxon>
        <taxon>Magnoliopsida</taxon>
        <taxon>eudicotyledons</taxon>
        <taxon>Gunneridae</taxon>
        <taxon>Pentapetalae</taxon>
        <taxon>Saxifragales</taxon>
        <taxon>Crassulaceae</taxon>
        <taxon>Kalanchoe</taxon>
    </lineage>
</organism>
<dbReference type="InterPro" id="IPR057623">
    <property type="entry name" value="PUB12-19-like_N"/>
</dbReference>
<dbReference type="Gramene" id="Kaladp0024s0753.1.v1.1">
    <property type="protein sequence ID" value="Kaladp0024s0753.1.v1.1.CDS.1"/>
    <property type="gene ID" value="Kaladp0024s0753.v1.1"/>
</dbReference>
<evidence type="ECO:0000256" key="2">
    <source>
        <dbReference type="ARBA" id="ARBA00004906"/>
    </source>
</evidence>
<dbReference type="PROSITE" id="PS50176">
    <property type="entry name" value="ARM_REPEAT"/>
    <property type="match status" value="1"/>
</dbReference>
<dbReference type="Gene3D" id="1.25.10.10">
    <property type="entry name" value="Leucine-rich Repeat Variant"/>
    <property type="match status" value="2"/>
</dbReference>
<dbReference type="SUPFAM" id="SSF57850">
    <property type="entry name" value="RING/U-box"/>
    <property type="match status" value="1"/>
</dbReference>